<dbReference type="Proteomes" id="UP000009168">
    <property type="component" value="Unassembled WGS sequence"/>
</dbReference>
<dbReference type="InParanoid" id="I7MJ86"/>
<gene>
    <name evidence="2" type="ORF">TTHERM_00780740</name>
</gene>
<evidence type="ECO:0000313" key="2">
    <source>
        <dbReference type="EMBL" id="EAS05985.2"/>
    </source>
</evidence>
<evidence type="ECO:0000313" key="3">
    <source>
        <dbReference type="Proteomes" id="UP000009168"/>
    </source>
</evidence>
<feature type="region of interest" description="Disordered" evidence="1">
    <location>
        <begin position="31"/>
        <end position="56"/>
    </location>
</feature>
<dbReference type="KEGG" id="tet:TTHERM_00780740"/>
<accession>I7MJ86</accession>
<dbReference type="EMBL" id="GG662313">
    <property type="protein sequence ID" value="EAS05985.2"/>
    <property type="molecule type" value="Genomic_DNA"/>
</dbReference>
<name>I7MJ86_TETTS</name>
<keyword evidence="3" id="KW-1185">Reference proteome</keyword>
<proteinExistence type="predicted"/>
<reference evidence="3" key="1">
    <citation type="journal article" date="2006" name="PLoS Biol.">
        <title>Macronuclear genome sequence of the ciliate Tetrahymena thermophila, a model eukaryote.</title>
        <authorList>
            <person name="Eisen J.A."/>
            <person name="Coyne R.S."/>
            <person name="Wu M."/>
            <person name="Wu D."/>
            <person name="Thiagarajan M."/>
            <person name="Wortman J.R."/>
            <person name="Badger J.H."/>
            <person name="Ren Q."/>
            <person name="Amedeo P."/>
            <person name="Jones K.M."/>
            <person name="Tallon L.J."/>
            <person name="Delcher A.L."/>
            <person name="Salzberg S.L."/>
            <person name="Silva J.C."/>
            <person name="Haas B.J."/>
            <person name="Majoros W.H."/>
            <person name="Farzad M."/>
            <person name="Carlton J.M."/>
            <person name="Smith R.K. Jr."/>
            <person name="Garg J."/>
            <person name="Pearlman R.E."/>
            <person name="Karrer K.M."/>
            <person name="Sun L."/>
            <person name="Manning G."/>
            <person name="Elde N.C."/>
            <person name="Turkewitz A.P."/>
            <person name="Asai D.J."/>
            <person name="Wilkes D.E."/>
            <person name="Wang Y."/>
            <person name="Cai H."/>
            <person name="Collins K."/>
            <person name="Stewart B.A."/>
            <person name="Lee S.R."/>
            <person name="Wilamowska K."/>
            <person name="Weinberg Z."/>
            <person name="Ruzzo W.L."/>
            <person name="Wloga D."/>
            <person name="Gaertig J."/>
            <person name="Frankel J."/>
            <person name="Tsao C.-C."/>
            <person name="Gorovsky M.A."/>
            <person name="Keeling P.J."/>
            <person name="Waller R.F."/>
            <person name="Patron N.J."/>
            <person name="Cherry J.M."/>
            <person name="Stover N.A."/>
            <person name="Krieger C.J."/>
            <person name="del Toro C."/>
            <person name="Ryder H.F."/>
            <person name="Williamson S.C."/>
            <person name="Barbeau R.A."/>
            <person name="Hamilton E.P."/>
            <person name="Orias E."/>
        </authorList>
    </citation>
    <scope>NUCLEOTIDE SEQUENCE [LARGE SCALE GENOMIC DNA]</scope>
    <source>
        <strain evidence="3">SB210</strain>
    </source>
</reference>
<sequence>MNDENQQDLIIVKSQGPTAQNLRYLVQVDQGHHGSNSSTGDGLFSEPQNNDNQQNDEKIESYTDSNNTTEQNSLKIEKNQQIGRKLDIFCTFFFDDYRKKKGYLNSMPFYNKNDQRNISKQDFYFLIKQFEIPEDFDTYFQKWKNNNENSCQKKKKQHISKGQGERHDKKKFKQFEIFMNHCQNINNLDEFKRAQVVINERNKNYVEHMRIFCQTDHIPIMKTKKIKKNKEKYEDGQYFINNLIQTELLDNPEKLI</sequence>
<dbReference type="GeneID" id="7830756"/>
<organism evidence="2 3">
    <name type="scientific">Tetrahymena thermophila (strain SB210)</name>
    <dbReference type="NCBI Taxonomy" id="312017"/>
    <lineage>
        <taxon>Eukaryota</taxon>
        <taxon>Sar</taxon>
        <taxon>Alveolata</taxon>
        <taxon>Ciliophora</taxon>
        <taxon>Intramacronucleata</taxon>
        <taxon>Oligohymenophorea</taxon>
        <taxon>Hymenostomatida</taxon>
        <taxon>Tetrahymenina</taxon>
        <taxon>Tetrahymenidae</taxon>
        <taxon>Tetrahymena</taxon>
    </lineage>
</organism>
<dbReference type="RefSeq" id="XP_001026230.2">
    <property type="nucleotide sequence ID" value="XM_001026230.2"/>
</dbReference>
<protein>
    <submittedName>
        <fullName evidence="2">Uncharacterized protein</fullName>
    </submittedName>
</protein>
<dbReference type="AlphaFoldDB" id="I7MJ86"/>
<evidence type="ECO:0000256" key="1">
    <source>
        <dbReference type="SAM" id="MobiDB-lite"/>
    </source>
</evidence>